<evidence type="ECO:0000313" key="3">
    <source>
        <dbReference type="Proteomes" id="UP000310158"/>
    </source>
</evidence>
<organism evidence="2 3">
    <name type="scientific">Bondarzewia mesenterica</name>
    <dbReference type="NCBI Taxonomy" id="1095465"/>
    <lineage>
        <taxon>Eukaryota</taxon>
        <taxon>Fungi</taxon>
        <taxon>Dikarya</taxon>
        <taxon>Basidiomycota</taxon>
        <taxon>Agaricomycotina</taxon>
        <taxon>Agaricomycetes</taxon>
        <taxon>Russulales</taxon>
        <taxon>Bondarzewiaceae</taxon>
        <taxon>Bondarzewia</taxon>
    </lineage>
</organism>
<reference evidence="2 3" key="1">
    <citation type="submission" date="2019-02" db="EMBL/GenBank/DDBJ databases">
        <title>Genome sequencing of the rare red list fungi Bondarzewia mesenterica.</title>
        <authorList>
            <person name="Buettner E."/>
            <person name="Kellner H."/>
        </authorList>
    </citation>
    <scope>NUCLEOTIDE SEQUENCE [LARGE SCALE GENOMIC DNA]</scope>
    <source>
        <strain evidence="2 3">DSM 108281</strain>
    </source>
</reference>
<name>A0A4S4M014_9AGAM</name>
<dbReference type="Proteomes" id="UP000310158">
    <property type="component" value="Unassembled WGS sequence"/>
</dbReference>
<accession>A0A4S4M014</accession>
<protein>
    <submittedName>
        <fullName evidence="2">Uncharacterized protein</fullName>
    </submittedName>
</protein>
<keyword evidence="1" id="KW-0732">Signal</keyword>
<feature type="chain" id="PRO_5020973232" evidence="1">
    <location>
        <begin position="21"/>
        <end position="368"/>
    </location>
</feature>
<gene>
    <name evidence="2" type="ORF">EW146_g3116</name>
</gene>
<comment type="caution">
    <text evidence="2">The sequence shown here is derived from an EMBL/GenBank/DDBJ whole genome shotgun (WGS) entry which is preliminary data.</text>
</comment>
<dbReference type="OrthoDB" id="2749115at2759"/>
<proteinExistence type="predicted"/>
<sequence length="368" mass="38780">MTSFNRLLFITLCLSFFANAMPVPSTDIAGDEFNAGLDLEGRGLFGLSKPKSTTAKNVAVKTPAAKTVLPVRTTAAATALPTATTTTTNSPACALKPKAKSRSTVERLANVRDNISYNIKKLFGRVPTPGVNDEEFIGFHGTNSGTASLWESSGSIVRPPGPKGVFDFLALTATKGTSGADAELGPGLYIADELFLATNFATINAKNNPGTTAKVCAIFAKSSGNWRNAIPKAMLPDSVVGDNSDQGRAQKLENARTAYLKAIGLTPQSVKFSIFAPRNTGQMLLPELLNSQFSAKCFDASAVTSDGHGGFTVPAAQLPAGVIIPGDNSSWLSDVLQELFGSTTRRAEWKIQAEDKTKAEAVSVKNCL</sequence>
<dbReference type="AlphaFoldDB" id="A0A4S4M014"/>
<dbReference type="EMBL" id="SGPL01000098">
    <property type="protein sequence ID" value="THH17747.1"/>
    <property type="molecule type" value="Genomic_DNA"/>
</dbReference>
<evidence type="ECO:0000256" key="1">
    <source>
        <dbReference type="SAM" id="SignalP"/>
    </source>
</evidence>
<feature type="signal peptide" evidence="1">
    <location>
        <begin position="1"/>
        <end position="20"/>
    </location>
</feature>
<evidence type="ECO:0000313" key="2">
    <source>
        <dbReference type="EMBL" id="THH17747.1"/>
    </source>
</evidence>
<keyword evidence="3" id="KW-1185">Reference proteome</keyword>